<evidence type="ECO:0000313" key="8">
    <source>
        <dbReference type="EMBL" id="KAF2160534.1"/>
    </source>
</evidence>
<dbReference type="InterPro" id="IPR001128">
    <property type="entry name" value="Cyt_P450"/>
</dbReference>
<dbReference type="GO" id="GO:0016705">
    <property type="term" value="F:oxidoreductase activity, acting on paired donors, with incorporation or reduction of molecular oxygen"/>
    <property type="evidence" value="ECO:0007669"/>
    <property type="project" value="InterPro"/>
</dbReference>
<dbReference type="CDD" id="cd11065">
    <property type="entry name" value="CYP64-like"/>
    <property type="match status" value="1"/>
</dbReference>
<accession>A0A6A6C0F4</accession>
<keyword evidence="6 7" id="KW-0349">Heme</keyword>
<evidence type="ECO:0008006" key="10">
    <source>
        <dbReference type="Google" id="ProtNLM"/>
    </source>
</evidence>
<sequence length="533" mass="61019">MERFQILATVTATLIAYGLFRLLSIGKRPKDYPPGPPTLPLLGNIHQMPTRDAHLQFEKWAREYGDIYSLILGTKTLIVLSSDEAVKELLDRRSNNFSDRQEMYIGQTLCSDSLRLLMMGYGPRWRGIRKMVHHLLNNTVAPKYVPYQMLETKQMLNDLLGTPDDFLQHIRRYSNALTTSMVFGWRTPTYADAKIQQLFEGFSEFADINQTGTAALIDFFPILRRFPDWLLPTQKKAKELHRVERKLYLDHWLRAKKEIRDGTINHCFCVGMAEAQKKDEFSDTQAAYISGTLLEAGSDTTSSTLYAFVQAMLLYPEVQRYAQQHIDKVVGDRLPTMADQPNLPYVRMLMKETLRWCPTTILGAVPHAATNADTFKGYLIPKGAGVMNNVWAINMDPARSPDPRIFKPDRYKDDHLGLYDSASNPDGAKRDQFTFGAGRRICPGMHVAERSLLLGISRFLWTFEVRPALDAEGREIWPDQEKLTQGFVCMPEEFPARITPRSAEKATLVRREWEAADRDLLDPLTKQWVHSPL</sequence>
<dbReference type="AlphaFoldDB" id="A0A6A6C0F4"/>
<keyword evidence="3 7" id="KW-0560">Oxidoreductase</keyword>
<dbReference type="InterPro" id="IPR002401">
    <property type="entry name" value="Cyt_P450_E_grp-I"/>
</dbReference>
<keyword evidence="9" id="KW-1185">Reference proteome</keyword>
<gene>
    <name evidence="8" type="ORF">M409DRAFT_70298</name>
</gene>
<dbReference type="InterPro" id="IPR050364">
    <property type="entry name" value="Cytochrome_P450_fung"/>
</dbReference>
<dbReference type="EMBL" id="ML993625">
    <property type="protein sequence ID" value="KAF2160534.1"/>
    <property type="molecule type" value="Genomic_DNA"/>
</dbReference>
<evidence type="ECO:0000256" key="2">
    <source>
        <dbReference type="ARBA" id="ARBA00022723"/>
    </source>
</evidence>
<dbReference type="PRINTS" id="PR00385">
    <property type="entry name" value="P450"/>
</dbReference>
<dbReference type="OrthoDB" id="1055148at2759"/>
<reference evidence="8" key="1">
    <citation type="journal article" date="2020" name="Stud. Mycol.">
        <title>101 Dothideomycetes genomes: a test case for predicting lifestyles and emergence of pathogens.</title>
        <authorList>
            <person name="Haridas S."/>
            <person name="Albert R."/>
            <person name="Binder M."/>
            <person name="Bloem J."/>
            <person name="Labutti K."/>
            <person name="Salamov A."/>
            <person name="Andreopoulos B."/>
            <person name="Baker S."/>
            <person name="Barry K."/>
            <person name="Bills G."/>
            <person name="Bluhm B."/>
            <person name="Cannon C."/>
            <person name="Castanera R."/>
            <person name="Culley D."/>
            <person name="Daum C."/>
            <person name="Ezra D."/>
            <person name="Gonzalez J."/>
            <person name="Henrissat B."/>
            <person name="Kuo A."/>
            <person name="Liang C."/>
            <person name="Lipzen A."/>
            <person name="Lutzoni F."/>
            <person name="Magnuson J."/>
            <person name="Mondo S."/>
            <person name="Nolan M."/>
            <person name="Ohm R."/>
            <person name="Pangilinan J."/>
            <person name="Park H.-J."/>
            <person name="Ramirez L."/>
            <person name="Alfaro M."/>
            <person name="Sun H."/>
            <person name="Tritt A."/>
            <person name="Yoshinaga Y."/>
            <person name="Zwiers L.-H."/>
            <person name="Turgeon B."/>
            <person name="Goodwin S."/>
            <person name="Spatafora J."/>
            <person name="Crous P."/>
            <person name="Grigoriev I."/>
        </authorList>
    </citation>
    <scope>NUCLEOTIDE SEQUENCE</scope>
    <source>
        <strain evidence="8">ATCC 36951</strain>
    </source>
</reference>
<feature type="binding site" description="axial binding residue" evidence="6">
    <location>
        <position position="442"/>
    </location>
    <ligand>
        <name>heme</name>
        <dbReference type="ChEBI" id="CHEBI:30413"/>
    </ligand>
    <ligandPart>
        <name>Fe</name>
        <dbReference type="ChEBI" id="CHEBI:18248"/>
    </ligandPart>
</feature>
<dbReference type="PRINTS" id="PR00463">
    <property type="entry name" value="EP450I"/>
</dbReference>
<evidence type="ECO:0000256" key="1">
    <source>
        <dbReference type="ARBA" id="ARBA00010617"/>
    </source>
</evidence>
<evidence type="ECO:0000256" key="4">
    <source>
        <dbReference type="ARBA" id="ARBA00023004"/>
    </source>
</evidence>
<name>A0A6A6C0F4_ZASCE</name>
<comment type="similarity">
    <text evidence="1 7">Belongs to the cytochrome P450 family.</text>
</comment>
<dbReference type="PROSITE" id="PS00086">
    <property type="entry name" value="CYTOCHROME_P450"/>
    <property type="match status" value="1"/>
</dbReference>
<dbReference type="Gene3D" id="1.10.630.10">
    <property type="entry name" value="Cytochrome P450"/>
    <property type="match status" value="1"/>
</dbReference>
<dbReference type="InterPro" id="IPR017972">
    <property type="entry name" value="Cyt_P450_CS"/>
</dbReference>
<dbReference type="InterPro" id="IPR036396">
    <property type="entry name" value="Cyt_P450_sf"/>
</dbReference>
<dbReference type="SUPFAM" id="SSF48264">
    <property type="entry name" value="Cytochrome P450"/>
    <property type="match status" value="1"/>
</dbReference>
<evidence type="ECO:0000256" key="7">
    <source>
        <dbReference type="RuleBase" id="RU000461"/>
    </source>
</evidence>
<evidence type="ECO:0000256" key="5">
    <source>
        <dbReference type="ARBA" id="ARBA00023033"/>
    </source>
</evidence>
<comment type="cofactor">
    <cofactor evidence="6">
        <name>heme</name>
        <dbReference type="ChEBI" id="CHEBI:30413"/>
    </cofactor>
</comment>
<protein>
    <recommendedName>
        <fullName evidence="10">Cytochrome P450</fullName>
    </recommendedName>
</protein>
<dbReference type="GO" id="GO:0004497">
    <property type="term" value="F:monooxygenase activity"/>
    <property type="evidence" value="ECO:0007669"/>
    <property type="project" value="UniProtKB-KW"/>
</dbReference>
<dbReference type="Proteomes" id="UP000799537">
    <property type="component" value="Unassembled WGS sequence"/>
</dbReference>
<dbReference type="PANTHER" id="PTHR46300:SF2">
    <property type="entry name" value="CYTOCHROME P450 MONOOXYGENASE ALNH-RELATED"/>
    <property type="match status" value="1"/>
</dbReference>
<dbReference type="Pfam" id="PF00067">
    <property type="entry name" value="p450"/>
    <property type="match status" value="1"/>
</dbReference>
<keyword evidence="2 6" id="KW-0479">Metal-binding</keyword>
<evidence type="ECO:0000256" key="3">
    <source>
        <dbReference type="ARBA" id="ARBA00023002"/>
    </source>
</evidence>
<evidence type="ECO:0000256" key="6">
    <source>
        <dbReference type="PIRSR" id="PIRSR602401-1"/>
    </source>
</evidence>
<dbReference type="GO" id="GO:0020037">
    <property type="term" value="F:heme binding"/>
    <property type="evidence" value="ECO:0007669"/>
    <property type="project" value="InterPro"/>
</dbReference>
<keyword evidence="4 6" id="KW-0408">Iron</keyword>
<proteinExistence type="inferred from homology"/>
<organism evidence="8 9">
    <name type="scientific">Zasmidium cellare ATCC 36951</name>
    <dbReference type="NCBI Taxonomy" id="1080233"/>
    <lineage>
        <taxon>Eukaryota</taxon>
        <taxon>Fungi</taxon>
        <taxon>Dikarya</taxon>
        <taxon>Ascomycota</taxon>
        <taxon>Pezizomycotina</taxon>
        <taxon>Dothideomycetes</taxon>
        <taxon>Dothideomycetidae</taxon>
        <taxon>Mycosphaerellales</taxon>
        <taxon>Mycosphaerellaceae</taxon>
        <taxon>Zasmidium</taxon>
    </lineage>
</organism>
<dbReference type="GeneID" id="54571939"/>
<dbReference type="RefSeq" id="XP_033661423.1">
    <property type="nucleotide sequence ID" value="XM_033818667.1"/>
</dbReference>
<dbReference type="GO" id="GO:0005506">
    <property type="term" value="F:iron ion binding"/>
    <property type="evidence" value="ECO:0007669"/>
    <property type="project" value="InterPro"/>
</dbReference>
<keyword evidence="5 7" id="KW-0503">Monooxygenase</keyword>
<dbReference type="PANTHER" id="PTHR46300">
    <property type="entry name" value="P450, PUTATIVE (EUROFUNG)-RELATED-RELATED"/>
    <property type="match status" value="1"/>
</dbReference>
<evidence type="ECO:0000313" key="9">
    <source>
        <dbReference type="Proteomes" id="UP000799537"/>
    </source>
</evidence>